<evidence type="ECO:0000256" key="5">
    <source>
        <dbReference type="SAM" id="Phobius"/>
    </source>
</evidence>
<dbReference type="RefSeq" id="WP_116480469.1">
    <property type="nucleotide sequence ID" value="NZ_JBKYKF010000015.1"/>
</dbReference>
<feature type="transmembrane region" description="Helical" evidence="5">
    <location>
        <begin position="183"/>
        <end position="207"/>
    </location>
</feature>
<dbReference type="Pfam" id="PF12698">
    <property type="entry name" value="ABC2_membrane_3"/>
    <property type="match status" value="1"/>
</dbReference>
<evidence type="ECO:0000313" key="7">
    <source>
        <dbReference type="EMBL" id="PVY89168.1"/>
    </source>
</evidence>
<dbReference type="PANTHER" id="PTHR43027">
    <property type="entry name" value="DOXORUBICIN RESISTANCE ABC TRANSPORTER PERMEASE PROTEIN DRRC-RELATED"/>
    <property type="match status" value="1"/>
</dbReference>
<dbReference type="InterPro" id="IPR052902">
    <property type="entry name" value="ABC-2_transporter"/>
</dbReference>
<dbReference type="AlphaFoldDB" id="A0A2U1DNC4"/>
<evidence type="ECO:0000256" key="4">
    <source>
        <dbReference type="ARBA" id="ARBA00023136"/>
    </source>
</evidence>
<proteinExistence type="predicted"/>
<evidence type="ECO:0000256" key="1">
    <source>
        <dbReference type="ARBA" id="ARBA00004141"/>
    </source>
</evidence>
<keyword evidence="2 5" id="KW-0812">Transmembrane</keyword>
<comment type="subcellular location">
    <subcellularLocation>
        <location evidence="1">Membrane</location>
        <topology evidence="1">Multi-pass membrane protein</topology>
    </subcellularLocation>
</comment>
<keyword evidence="3 5" id="KW-1133">Transmembrane helix</keyword>
<dbReference type="EMBL" id="QEKV01000010">
    <property type="protein sequence ID" value="PVY89168.1"/>
    <property type="molecule type" value="Genomic_DNA"/>
</dbReference>
<sequence>MMYGLKNYFRSKGNVFWNFVFPIILITIINTMFSQKDVAIKIASENPEYTAFFKELDNFEFIETKDPKKDLLEKKLDVFIDKNGEMMSKRKDINTFVANYFMSSYDRLKRDPVATSEVLKGLKKIKEPTDNLKFITMQTLFSILIMTAFYSAFGGLEVSGLLNPINNDIAQRILMAGKSKVKILLQFSLSNLLISVLPVIVSTLYAVYVLKIDLITKPLLTIIPIAVLVLFGFSFGLFFGSFNAGDFTNALILVFMLAMSFMSGMSGNNIIITILQKVPFLLKINPMFMAVKNLTFINTGVRDSINLTEMLTIVAISVVLITIAAIRLGRKRYDSI</sequence>
<dbReference type="GO" id="GO:0016020">
    <property type="term" value="C:membrane"/>
    <property type="evidence" value="ECO:0007669"/>
    <property type="project" value="UniProtKB-SubCell"/>
</dbReference>
<gene>
    <name evidence="7" type="ORF">C7381_1106</name>
</gene>
<name>A0A2U1DNC4_9FIRM</name>
<feature type="transmembrane region" description="Helical" evidence="5">
    <location>
        <begin position="219"/>
        <end position="241"/>
    </location>
</feature>
<comment type="caution">
    <text evidence="7">The sequence shown here is derived from an EMBL/GenBank/DDBJ whole genome shotgun (WGS) entry which is preliminary data.</text>
</comment>
<keyword evidence="8" id="KW-1185">Reference proteome</keyword>
<accession>A0A2U1DNC4</accession>
<evidence type="ECO:0000256" key="2">
    <source>
        <dbReference type="ARBA" id="ARBA00022692"/>
    </source>
</evidence>
<dbReference type="Proteomes" id="UP000245793">
    <property type="component" value="Unassembled WGS sequence"/>
</dbReference>
<feature type="domain" description="ABC-2 type transporter transmembrane" evidence="6">
    <location>
        <begin position="15"/>
        <end position="325"/>
    </location>
</feature>
<feature type="transmembrane region" description="Helical" evidence="5">
    <location>
        <begin position="132"/>
        <end position="153"/>
    </location>
</feature>
<dbReference type="PANTHER" id="PTHR43027:SF2">
    <property type="entry name" value="TRANSPORT PERMEASE PROTEIN"/>
    <property type="match status" value="1"/>
</dbReference>
<feature type="transmembrane region" description="Helical" evidence="5">
    <location>
        <begin position="310"/>
        <end position="329"/>
    </location>
</feature>
<evidence type="ECO:0000259" key="6">
    <source>
        <dbReference type="Pfam" id="PF12698"/>
    </source>
</evidence>
<protein>
    <recommendedName>
        <fullName evidence="6">ABC-2 type transporter transmembrane domain-containing protein</fullName>
    </recommendedName>
</protein>
<feature type="transmembrane region" description="Helical" evidence="5">
    <location>
        <begin position="247"/>
        <end position="268"/>
    </location>
</feature>
<evidence type="ECO:0000313" key="8">
    <source>
        <dbReference type="Proteomes" id="UP000245793"/>
    </source>
</evidence>
<dbReference type="GO" id="GO:0140359">
    <property type="term" value="F:ABC-type transporter activity"/>
    <property type="evidence" value="ECO:0007669"/>
    <property type="project" value="InterPro"/>
</dbReference>
<evidence type="ECO:0000256" key="3">
    <source>
        <dbReference type="ARBA" id="ARBA00022989"/>
    </source>
</evidence>
<feature type="transmembrane region" description="Helical" evidence="5">
    <location>
        <begin position="15"/>
        <end position="33"/>
    </location>
</feature>
<keyword evidence="4 5" id="KW-0472">Membrane</keyword>
<reference evidence="7 8" key="1">
    <citation type="submission" date="2018-04" db="EMBL/GenBank/DDBJ databases">
        <title>Genomic Encyclopedia of Type Strains, Phase IV (KMG-IV): sequencing the most valuable type-strain genomes for metagenomic binning, comparative biology and taxonomic classification.</title>
        <authorList>
            <person name="Goeker M."/>
        </authorList>
    </citation>
    <scope>NUCLEOTIDE SEQUENCE [LARGE SCALE GENOMIC DNA]</scope>
    <source>
        <strain evidence="7 8">DSM 20705</strain>
    </source>
</reference>
<dbReference type="InterPro" id="IPR013525">
    <property type="entry name" value="ABC2_TM"/>
</dbReference>
<organism evidence="7 8">
    <name type="scientific">Ezakiella coagulans</name>
    <dbReference type="NCBI Taxonomy" id="46507"/>
    <lineage>
        <taxon>Bacteria</taxon>
        <taxon>Bacillati</taxon>
        <taxon>Bacillota</taxon>
        <taxon>Tissierellia</taxon>
        <taxon>Ezakiella</taxon>
    </lineage>
</organism>